<proteinExistence type="predicted"/>
<organism evidence="2 3">
    <name type="scientific">Kribbella koreensis</name>
    <dbReference type="NCBI Taxonomy" id="57909"/>
    <lineage>
        <taxon>Bacteria</taxon>
        <taxon>Bacillati</taxon>
        <taxon>Actinomycetota</taxon>
        <taxon>Actinomycetes</taxon>
        <taxon>Propionibacteriales</taxon>
        <taxon>Kribbellaceae</taxon>
        <taxon>Kribbella</taxon>
    </lineage>
</organism>
<dbReference type="InterPro" id="IPR010852">
    <property type="entry name" value="ABATE"/>
</dbReference>
<sequence length="159" mass="17247">MVNAVMPDEAALLALLNSAPIVDGVPTDELRGAGAVEWLRAHDIPGTPAAAREVRDAIAGVVRGQEPAAGLQRFVAEVRQVPVVGEAGVEWKLEGARFAARVVLAWATVQGRLRPCENVAECTLFLIDRSKANARRWCSMSTCGNRLKARRHQDRLRST</sequence>
<feature type="domain" description="Zinc finger CGNR" evidence="1">
    <location>
        <begin position="112"/>
        <end position="155"/>
    </location>
</feature>
<dbReference type="Gene3D" id="1.10.3300.10">
    <property type="entry name" value="Jann2411-like domain"/>
    <property type="match status" value="1"/>
</dbReference>
<dbReference type="Proteomes" id="UP001500542">
    <property type="component" value="Unassembled WGS sequence"/>
</dbReference>
<dbReference type="RefSeq" id="WP_343976172.1">
    <property type="nucleotide sequence ID" value="NZ_BAAAHK010000013.1"/>
</dbReference>
<name>A0ABP4BN70_9ACTN</name>
<evidence type="ECO:0000313" key="3">
    <source>
        <dbReference type="Proteomes" id="UP001500542"/>
    </source>
</evidence>
<dbReference type="SUPFAM" id="SSF160904">
    <property type="entry name" value="Jann2411-like"/>
    <property type="match status" value="1"/>
</dbReference>
<keyword evidence="3" id="KW-1185">Reference proteome</keyword>
<dbReference type="Pfam" id="PF11706">
    <property type="entry name" value="zf-CGNR"/>
    <property type="match status" value="1"/>
</dbReference>
<dbReference type="PANTHER" id="PTHR35525:SF3">
    <property type="entry name" value="BLL6575 PROTEIN"/>
    <property type="match status" value="1"/>
</dbReference>
<dbReference type="InterPro" id="IPR021005">
    <property type="entry name" value="Znf_CGNR"/>
</dbReference>
<evidence type="ECO:0000259" key="1">
    <source>
        <dbReference type="Pfam" id="PF11706"/>
    </source>
</evidence>
<accession>A0ABP4BN70</accession>
<gene>
    <name evidence="2" type="ORF">GCM10009554_55060</name>
</gene>
<protein>
    <submittedName>
        <fullName evidence="2">CGNR zinc finger domain-containing protein</fullName>
    </submittedName>
</protein>
<dbReference type="EMBL" id="BAAAHK010000013">
    <property type="protein sequence ID" value="GAA0952264.1"/>
    <property type="molecule type" value="Genomic_DNA"/>
</dbReference>
<dbReference type="InterPro" id="IPR023286">
    <property type="entry name" value="ABATE_dom_sf"/>
</dbReference>
<comment type="caution">
    <text evidence="2">The sequence shown here is derived from an EMBL/GenBank/DDBJ whole genome shotgun (WGS) entry which is preliminary data.</text>
</comment>
<reference evidence="3" key="1">
    <citation type="journal article" date="2019" name="Int. J. Syst. Evol. Microbiol.">
        <title>The Global Catalogue of Microorganisms (GCM) 10K type strain sequencing project: providing services to taxonomists for standard genome sequencing and annotation.</title>
        <authorList>
            <consortium name="The Broad Institute Genomics Platform"/>
            <consortium name="The Broad Institute Genome Sequencing Center for Infectious Disease"/>
            <person name="Wu L."/>
            <person name="Ma J."/>
        </authorList>
    </citation>
    <scope>NUCLEOTIDE SEQUENCE [LARGE SCALE GENOMIC DNA]</scope>
    <source>
        <strain evidence="3">JCM 10977</strain>
    </source>
</reference>
<dbReference type="PANTHER" id="PTHR35525">
    <property type="entry name" value="BLL6575 PROTEIN"/>
    <property type="match status" value="1"/>
</dbReference>
<evidence type="ECO:0000313" key="2">
    <source>
        <dbReference type="EMBL" id="GAA0952264.1"/>
    </source>
</evidence>